<evidence type="ECO:0000313" key="4">
    <source>
        <dbReference type="Proteomes" id="UP001499938"/>
    </source>
</evidence>
<dbReference type="InterPro" id="IPR042171">
    <property type="entry name" value="Acyl-CoA_hotdog"/>
</dbReference>
<name>A0ABN2M5P2_9MICO</name>
<evidence type="ECO:0000259" key="1">
    <source>
        <dbReference type="Pfam" id="PF13622"/>
    </source>
</evidence>
<evidence type="ECO:0000313" key="3">
    <source>
        <dbReference type="EMBL" id="GAA1807500.1"/>
    </source>
</evidence>
<accession>A0ABN2M5P2</accession>
<comment type="caution">
    <text evidence="3">The sequence shown here is derived from an EMBL/GenBank/DDBJ whole genome shotgun (WGS) entry which is preliminary data.</text>
</comment>
<evidence type="ECO:0000259" key="2">
    <source>
        <dbReference type="Pfam" id="PF20789"/>
    </source>
</evidence>
<dbReference type="SUPFAM" id="SSF54637">
    <property type="entry name" value="Thioesterase/thiol ester dehydrase-isomerase"/>
    <property type="match status" value="2"/>
</dbReference>
<keyword evidence="4" id="KW-1185">Reference proteome</keyword>
<feature type="domain" description="Acyl-CoA thioesterase-like C-terminal" evidence="2">
    <location>
        <begin position="132"/>
        <end position="263"/>
    </location>
</feature>
<dbReference type="InterPro" id="IPR049449">
    <property type="entry name" value="TesB_ACOT8-like_N"/>
</dbReference>
<sequence length="268" mass="28355">MNTEATAYFEAVEDTGAAATFRATWHTAGPWTEDSQHGSPPAALLARELERRVVPAGKRVSRFTMDLLGPIPVAEVVVRAEVLRDGRAVALVRAELADPATGRTVAQASAWCVPILDGGPEAGAASPPGTPADGIHHPMPPGWVRGYADSIDWRWVEGSVAQAGPATVWMRPRVPLIDGEALSPLQRVLACVDSASGIGAELDLRAWDFRNTDLTVHIVRPPEGEWVALAASTLLAGTGAGLARATLYDERGVIGASAQSLLVRPRTR</sequence>
<feature type="domain" description="Acyl-CoA thioesterase-like N-terminal HotDog" evidence="1">
    <location>
        <begin position="28"/>
        <end position="112"/>
    </location>
</feature>
<dbReference type="Pfam" id="PF20789">
    <property type="entry name" value="4HBT_3C"/>
    <property type="match status" value="1"/>
</dbReference>
<dbReference type="EMBL" id="BAAAPO010000053">
    <property type="protein sequence ID" value="GAA1807500.1"/>
    <property type="molecule type" value="Genomic_DNA"/>
</dbReference>
<organism evidence="3 4">
    <name type="scientific">Nostocoides veronense</name>
    <dbReference type="NCBI Taxonomy" id="330836"/>
    <lineage>
        <taxon>Bacteria</taxon>
        <taxon>Bacillati</taxon>
        <taxon>Actinomycetota</taxon>
        <taxon>Actinomycetes</taxon>
        <taxon>Micrococcales</taxon>
        <taxon>Intrasporangiaceae</taxon>
        <taxon>Nostocoides</taxon>
    </lineage>
</organism>
<gene>
    <name evidence="3" type="ORF">GCM10009811_33790</name>
</gene>
<dbReference type="Proteomes" id="UP001499938">
    <property type="component" value="Unassembled WGS sequence"/>
</dbReference>
<reference evidence="3 4" key="1">
    <citation type="journal article" date="2019" name="Int. J. Syst. Evol. Microbiol.">
        <title>The Global Catalogue of Microorganisms (GCM) 10K type strain sequencing project: providing services to taxonomists for standard genome sequencing and annotation.</title>
        <authorList>
            <consortium name="The Broad Institute Genomics Platform"/>
            <consortium name="The Broad Institute Genome Sequencing Center for Infectious Disease"/>
            <person name="Wu L."/>
            <person name="Ma J."/>
        </authorList>
    </citation>
    <scope>NUCLEOTIDE SEQUENCE [LARGE SCALE GENOMIC DNA]</scope>
    <source>
        <strain evidence="3 4">JCM 15592</strain>
    </source>
</reference>
<dbReference type="InterPro" id="IPR049450">
    <property type="entry name" value="ACOT8-like_C"/>
</dbReference>
<dbReference type="Gene3D" id="2.40.160.210">
    <property type="entry name" value="Acyl-CoA thioesterase, double hotdog domain"/>
    <property type="match status" value="1"/>
</dbReference>
<protein>
    <submittedName>
        <fullName evidence="3">Thioesterase family protein</fullName>
    </submittedName>
</protein>
<dbReference type="Pfam" id="PF13622">
    <property type="entry name" value="4HBT_3"/>
    <property type="match status" value="1"/>
</dbReference>
<dbReference type="RefSeq" id="WP_344088329.1">
    <property type="nucleotide sequence ID" value="NZ_BAAAPO010000053.1"/>
</dbReference>
<proteinExistence type="predicted"/>
<dbReference type="InterPro" id="IPR029069">
    <property type="entry name" value="HotDog_dom_sf"/>
</dbReference>